<dbReference type="CDD" id="cd00200">
    <property type="entry name" value="WD40"/>
    <property type="match status" value="1"/>
</dbReference>
<gene>
    <name evidence="5" type="ORF">EXIGLDRAFT_199152</name>
</gene>
<accession>A0A166BCI4</accession>
<dbReference type="Gene3D" id="2.130.10.10">
    <property type="entry name" value="YVTN repeat-like/Quinoprotein amine dehydrogenase"/>
    <property type="match status" value="2"/>
</dbReference>
<dbReference type="AlphaFoldDB" id="A0A166BCI4"/>
<dbReference type="GO" id="GO:0005524">
    <property type="term" value="F:ATP binding"/>
    <property type="evidence" value="ECO:0007669"/>
    <property type="project" value="InterPro"/>
</dbReference>
<dbReference type="PROSITE" id="PS50082">
    <property type="entry name" value="WD_REPEATS_2"/>
    <property type="match status" value="7"/>
</dbReference>
<dbReference type="Pfam" id="PF00069">
    <property type="entry name" value="Pkinase"/>
    <property type="match status" value="1"/>
</dbReference>
<dbReference type="PROSITE" id="PS00108">
    <property type="entry name" value="PROTEIN_KINASE_ST"/>
    <property type="match status" value="1"/>
</dbReference>
<feature type="domain" description="Protein kinase" evidence="4">
    <location>
        <begin position="1"/>
        <end position="220"/>
    </location>
</feature>
<dbReference type="InterPro" id="IPR011009">
    <property type="entry name" value="Kinase-like_dom_sf"/>
</dbReference>
<dbReference type="Proteomes" id="UP000077266">
    <property type="component" value="Unassembled WGS sequence"/>
</dbReference>
<feature type="repeat" description="WD" evidence="3">
    <location>
        <begin position="646"/>
        <end position="678"/>
    </location>
</feature>
<dbReference type="SMART" id="SM00220">
    <property type="entry name" value="S_TKc"/>
    <property type="match status" value="1"/>
</dbReference>
<feature type="repeat" description="WD" evidence="3">
    <location>
        <begin position="561"/>
        <end position="602"/>
    </location>
</feature>
<dbReference type="PRINTS" id="PR00320">
    <property type="entry name" value="GPROTEINBRPT"/>
</dbReference>
<evidence type="ECO:0000256" key="1">
    <source>
        <dbReference type="ARBA" id="ARBA00022574"/>
    </source>
</evidence>
<dbReference type="Gene3D" id="1.10.510.10">
    <property type="entry name" value="Transferase(Phosphotransferase) domain 1"/>
    <property type="match status" value="1"/>
</dbReference>
<feature type="repeat" description="WD" evidence="3">
    <location>
        <begin position="476"/>
        <end position="517"/>
    </location>
</feature>
<dbReference type="InterPro" id="IPR019775">
    <property type="entry name" value="WD40_repeat_CS"/>
</dbReference>
<dbReference type="GO" id="GO:0004672">
    <property type="term" value="F:protein kinase activity"/>
    <property type="evidence" value="ECO:0007669"/>
    <property type="project" value="InterPro"/>
</dbReference>
<keyword evidence="2" id="KW-0677">Repeat</keyword>
<dbReference type="InterPro" id="IPR036322">
    <property type="entry name" value="WD40_repeat_dom_sf"/>
</dbReference>
<dbReference type="OrthoDB" id="26722at2759"/>
<sequence>MCGLYAGLGPVPAMVSPWYDSGDINAYVRKRAGDPDIVIVKLSLLVQVMRGLEYLHSKLIVHGDIKGGNVLVSDDGVARLSDFGLSAVLYRQHSAERLDVQTEGVKVSLAAIITQHSYIKGTCRWMAPELFVEDRPRQTVASDIWACGCLFIEVNSGIHPYHTKDNDFQVIVALSKAELPPCPKTLSPILYALSQRCCMVLPGSRLSVGEITQQLQNAQIIMSILPAQFSELPSIETIISENWANFERDCVACYHATAAAMSSLGKSQAMELDYLYLQSILSSTETGRLVLDNIVRKCMSTTATWTAEQSLQSLISQRPQGLDSSTTSDVSATTSDVSAVLKARMAIVGLSSHGRYRPAKLRSAARTIALKDEQLAERFMTKFSSSELRSPLRGHKNTVFCVDFLPDGRRAVSSSRDRTLRIWDIESGETVIGPLEGHVDTVRGLAVHGSRIASCSFDGTFRVWDADSGKVVLGPITTHPRGLNWIAYSRDGTRIATAGRDNRVAIWDANTGVQLREMVGHTVGVVCVAFSKDRKRIVSGSRDSTVRIWDVASGECIGEPLTGHTKVVTAVCFSPDDKRIFSLSYDGTIRIWDAETRALIGEPLRVDTWVLCMALSPDGKRLISGSHSGKIALWEAQTGAAIPTPFKDHEGWVSSVAFSPDGRMIASASEDKTIALWDATDEWKRWDIDDEDVEQDND</sequence>
<dbReference type="SUPFAM" id="SSF56112">
    <property type="entry name" value="Protein kinase-like (PK-like)"/>
    <property type="match status" value="1"/>
</dbReference>
<dbReference type="InterPro" id="IPR008271">
    <property type="entry name" value="Ser/Thr_kinase_AS"/>
</dbReference>
<dbReference type="InterPro" id="IPR000719">
    <property type="entry name" value="Prot_kinase_dom"/>
</dbReference>
<feature type="repeat" description="WD" evidence="3">
    <location>
        <begin position="392"/>
        <end position="433"/>
    </location>
</feature>
<dbReference type="PROSITE" id="PS00678">
    <property type="entry name" value="WD_REPEATS_1"/>
    <property type="match status" value="4"/>
</dbReference>
<dbReference type="Pfam" id="PF00400">
    <property type="entry name" value="WD40"/>
    <property type="match status" value="7"/>
</dbReference>
<evidence type="ECO:0000313" key="6">
    <source>
        <dbReference type="Proteomes" id="UP000077266"/>
    </source>
</evidence>
<evidence type="ECO:0000259" key="4">
    <source>
        <dbReference type="PROSITE" id="PS50011"/>
    </source>
</evidence>
<protein>
    <submittedName>
        <fullName evidence="5">WD40 repeat-like protein</fullName>
    </submittedName>
</protein>
<feature type="repeat" description="WD" evidence="3">
    <location>
        <begin position="435"/>
        <end position="474"/>
    </location>
</feature>
<dbReference type="SMART" id="SM00320">
    <property type="entry name" value="WD40"/>
    <property type="match status" value="7"/>
</dbReference>
<dbReference type="EMBL" id="KV425905">
    <property type="protein sequence ID" value="KZV99929.1"/>
    <property type="molecule type" value="Genomic_DNA"/>
</dbReference>
<dbReference type="InterPro" id="IPR020472">
    <property type="entry name" value="WD40_PAC1"/>
</dbReference>
<dbReference type="STRING" id="1314781.A0A166BCI4"/>
<organism evidence="5 6">
    <name type="scientific">Exidia glandulosa HHB12029</name>
    <dbReference type="NCBI Taxonomy" id="1314781"/>
    <lineage>
        <taxon>Eukaryota</taxon>
        <taxon>Fungi</taxon>
        <taxon>Dikarya</taxon>
        <taxon>Basidiomycota</taxon>
        <taxon>Agaricomycotina</taxon>
        <taxon>Agaricomycetes</taxon>
        <taxon>Auriculariales</taxon>
        <taxon>Exidiaceae</taxon>
        <taxon>Exidia</taxon>
    </lineage>
</organism>
<proteinExistence type="predicted"/>
<feature type="repeat" description="WD" evidence="3">
    <location>
        <begin position="518"/>
        <end position="559"/>
    </location>
</feature>
<evidence type="ECO:0000313" key="5">
    <source>
        <dbReference type="EMBL" id="KZV99929.1"/>
    </source>
</evidence>
<keyword evidence="6" id="KW-1185">Reference proteome</keyword>
<evidence type="ECO:0000256" key="2">
    <source>
        <dbReference type="ARBA" id="ARBA00022737"/>
    </source>
</evidence>
<dbReference type="PROSITE" id="PS50011">
    <property type="entry name" value="PROTEIN_KINASE_DOM"/>
    <property type="match status" value="1"/>
</dbReference>
<dbReference type="SUPFAM" id="SSF50978">
    <property type="entry name" value="WD40 repeat-like"/>
    <property type="match status" value="1"/>
</dbReference>
<dbReference type="PROSITE" id="PS50294">
    <property type="entry name" value="WD_REPEATS_REGION"/>
    <property type="match status" value="6"/>
</dbReference>
<evidence type="ECO:0000256" key="3">
    <source>
        <dbReference type="PROSITE-ProRule" id="PRU00221"/>
    </source>
</evidence>
<feature type="repeat" description="WD" evidence="3">
    <location>
        <begin position="610"/>
        <end position="644"/>
    </location>
</feature>
<dbReference type="InParanoid" id="A0A166BCI4"/>
<keyword evidence="1 3" id="KW-0853">WD repeat</keyword>
<reference evidence="5 6" key="1">
    <citation type="journal article" date="2016" name="Mol. Biol. Evol.">
        <title>Comparative Genomics of Early-Diverging Mushroom-Forming Fungi Provides Insights into the Origins of Lignocellulose Decay Capabilities.</title>
        <authorList>
            <person name="Nagy L.G."/>
            <person name="Riley R."/>
            <person name="Tritt A."/>
            <person name="Adam C."/>
            <person name="Daum C."/>
            <person name="Floudas D."/>
            <person name="Sun H."/>
            <person name="Yadav J.S."/>
            <person name="Pangilinan J."/>
            <person name="Larsson K.H."/>
            <person name="Matsuura K."/>
            <person name="Barry K."/>
            <person name="Labutti K."/>
            <person name="Kuo R."/>
            <person name="Ohm R.A."/>
            <person name="Bhattacharya S.S."/>
            <person name="Shirouzu T."/>
            <person name="Yoshinaga Y."/>
            <person name="Martin F.M."/>
            <person name="Grigoriev I.V."/>
            <person name="Hibbett D.S."/>
        </authorList>
    </citation>
    <scope>NUCLEOTIDE SEQUENCE [LARGE SCALE GENOMIC DNA]</scope>
    <source>
        <strain evidence="5 6">HHB12029</strain>
    </source>
</reference>
<dbReference type="PANTHER" id="PTHR19848:SF8">
    <property type="entry name" value="F-BOX AND WD REPEAT DOMAIN CONTAINING 7"/>
    <property type="match status" value="1"/>
</dbReference>
<dbReference type="InterPro" id="IPR015943">
    <property type="entry name" value="WD40/YVTN_repeat-like_dom_sf"/>
</dbReference>
<name>A0A166BCI4_EXIGL</name>
<dbReference type="PANTHER" id="PTHR19848">
    <property type="entry name" value="WD40 REPEAT PROTEIN"/>
    <property type="match status" value="1"/>
</dbReference>
<dbReference type="InterPro" id="IPR001680">
    <property type="entry name" value="WD40_rpt"/>
</dbReference>